<dbReference type="OrthoDB" id="281675at2"/>
<dbReference type="AlphaFoldDB" id="A0A1G7DTX1"/>
<dbReference type="InterPro" id="IPR012347">
    <property type="entry name" value="Ferritin-like"/>
</dbReference>
<dbReference type="Proteomes" id="UP000243205">
    <property type="component" value="Unassembled WGS sequence"/>
</dbReference>
<dbReference type="RefSeq" id="WP_092079806.1">
    <property type="nucleotide sequence ID" value="NZ_CALFZY010000012.1"/>
</dbReference>
<proteinExistence type="predicted"/>
<dbReference type="InterPro" id="IPR009078">
    <property type="entry name" value="Ferritin-like_SF"/>
</dbReference>
<evidence type="ECO:0000313" key="3">
    <source>
        <dbReference type="Proteomes" id="UP000243205"/>
    </source>
</evidence>
<dbReference type="PANTHER" id="PTHR33531">
    <property type="entry name" value="RUBRERYTHRIN SUBFAMILY"/>
    <property type="match status" value="1"/>
</dbReference>
<dbReference type="SUPFAM" id="SSF47240">
    <property type="entry name" value="Ferritin-like"/>
    <property type="match status" value="1"/>
</dbReference>
<dbReference type="InterPro" id="IPR003251">
    <property type="entry name" value="Rr_diiron-bd_dom"/>
</dbReference>
<gene>
    <name evidence="2" type="ORF">SAMN05661003_11556</name>
</gene>
<dbReference type="GO" id="GO:0046872">
    <property type="term" value="F:metal ion binding"/>
    <property type="evidence" value="ECO:0007669"/>
    <property type="project" value="InterPro"/>
</dbReference>
<dbReference type="Pfam" id="PF02915">
    <property type="entry name" value="Rubrerythrin"/>
    <property type="match status" value="1"/>
</dbReference>
<organism evidence="2 3">
    <name type="scientific">Desulfuromonas thiophila</name>
    <dbReference type="NCBI Taxonomy" id="57664"/>
    <lineage>
        <taxon>Bacteria</taxon>
        <taxon>Pseudomonadati</taxon>
        <taxon>Thermodesulfobacteriota</taxon>
        <taxon>Desulfuromonadia</taxon>
        <taxon>Desulfuromonadales</taxon>
        <taxon>Desulfuromonadaceae</taxon>
        <taxon>Desulfuromonas</taxon>
    </lineage>
</organism>
<dbReference type="PANTHER" id="PTHR33531:SF7">
    <property type="entry name" value="HYPOTHETICAL MEMBRANE PROTEIN, CONSERVED"/>
    <property type="match status" value="1"/>
</dbReference>
<reference evidence="3" key="1">
    <citation type="submission" date="2016-10" db="EMBL/GenBank/DDBJ databases">
        <authorList>
            <person name="Varghese N."/>
            <person name="Submissions S."/>
        </authorList>
    </citation>
    <scope>NUCLEOTIDE SEQUENCE [LARGE SCALE GENOMIC DNA]</scope>
    <source>
        <strain evidence="3">DSM 8987</strain>
    </source>
</reference>
<name>A0A1G7DTX1_9BACT</name>
<evidence type="ECO:0000313" key="2">
    <source>
        <dbReference type="EMBL" id="SDE54979.1"/>
    </source>
</evidence>
<feature type="domain" description="Rubrerythrin diiron-binding" evidence="1">
    <location>
        <begin position="3"/>
        <end position="56"/>
    </location>
</feature>
<dbReference type="GO" id="GO:0016491">
    <property type="term" value="F:oxidoreductase activity"/>
    <property type="evidence" value="ECO:0007669"/>
    <property type="project" value="InterPro"/>
</dbReference>
<evidence type="ECO:0000259" key="1">
    <source>
        <dbReference type="Pfam" id="PF02915"/>
    </source>
</evidence>
<accession>A0A1G7DTX1</accession>
<sequence>MEQQELQRAIKAAMQTEKDAMDYYKYGAEKMADPKARQSFEILANEEKQHAHMFFNIYKGDDVPSFDAFISAPPNTESSWWKSLQQALLADFDERKAIELAIEQEEALEKDLLAMAAKINDADVKAVYLANARSTHNHYELCVEEYNALLGKSS</sequence>
<dbReference type="CDD" id="cd01045">
    <property type="entry name" value="Ferritin_like_AB"/>
    <property type="match status" value="1"/>
</dbReference>
<dbReference type="Gene3D" id="1.20.1260.10">
    <property type="match status" value="1"/>
</dbReference>
<dbReference type="STRING" id="57664.SAMN05661003_11556"/>
<dbReference type="EMBL" id="FNAQ01000015">
    <property type="protein sequence ID" value="SDE54979.1"/>
    <property type="molecule type" value="Genomic_DNA"/>
</dbReference>
<protein>
    <submittedName>
        <fullName evidence="2">Rubrerythrin</fullName>
    </submittedName>
</protein>
<keyword evidence="3" id="KW-1185">Reference proteome</keyword>